<organism evidence="3 4">
    <name type="scientific">Heterorhabditis bacteriophora</name>
    <name type="common">Entomopathogenic nematode worm</name>
    <dbReference type="NCBI Taxonomy" id="37862"/>
    <lineage>
        <taxon>Eukaryota</taxon>
        <taxon>Metazoa</taxon>
        <taxon>Ecdysozoa</taxon>
        <taxon>Nematoda</taxon>
        <taxon>Chromadorea</taxon>
        <taxon>Rhabditida</taxon>
        <taxon>Rhabditina</taxon>
        <taxon>Rhabditomorpha</taxon>
        <taxon>Strongyloidea</taxon>
        <taxon>Heterorhabditidae</taxon>
        <taxon>Heterorhabditis</taxon>
    </lineage>
</organism>
<keyword evidence="2" id="KW-0732">Signal</keyword>
<keyword evidence="1" id="KW-0472">Membrane</keyword>
<accession>A0A1I7W7J5</accession>
<dbReference type="SUPFAM" id="SSF52540">
    <property type="entry name" value="P-loop containing nucleoside triphosphate hydrolases"/>
    <property type="match status" value="1"/>
</dbReference>
<dbReference type="Proteomes" id="UP000095283">
    <property type="component" value="Unplaced"/>
</dbReference>
<dbReference type="Pfam" id="PF00071">
    <property type="entry name" value="Ras"/>
    <property type="match status" value="1"/>
</dbReference>
<evidence type="ECO:0000256" key="1">
    <source>
        <dbReference type="SAM" id="Phobius"/>
    </source>
</evidence>
<dbReference type="WBParaSite" id="Hba_00605">
    <property type="protein sequence ID" value="Hba_00605"/>
    <property type="gene ID" value="Hba_00605"/>
</dbReference>
<dbReference type="Gene3D" id="3.40.50.300">
    <property type="entry name" value="P-loop containing nucleotide triphosphate hydrolases"/>
    <property type="match status" value="1"/>
</dbReference>
<sequence length="308" mass="33609">MVTVTCYLSIVISITLLCVKTIEAFDVFCGNLTVFEQRRFGSNSIALSSQETTDLKQCLELCCSILNCRGVTFIGIISPRPGEPNCLLVGCRTNNCEVNIPSKNEDGVVSLLLSRTTPLSKNVQERPQYAVILIESTTHTISSELTDEYLNTSSQIIVTTSVDAKNITQRPSERVLTGSLAPVWAVGLAIVIAVVCVGLNLGLLSAYICYRRQKARKQSANISTVKALGDSGVGKTSFLHRYTDNTFTGQFISTVGIDFKEKKVEPFPTRIDIPSPFLIACLLVSVNMCIDKHAGGMKFVITEIFGHL</sequence>
<name>A0A1I7W7J5_HETBA</name>
<dbReference type="GO" id="GO:0005525">
    <property type="term" value="F:GTP binding"/>
    <property type="evidence" value="ECO:0007669"/>
    <property type="project" value="InterPro"/>
</dbReference>
<dbReference type="GO" id="GO:0003924">
    <property type="term" value="F:GTPase activity"/>
    <property type="evidence" value="ECO:0007669"/>
    <property type="project" value="InterPro"/>
</dbReference>
<dbReference type="InterPro" id="IPR027417">
    <property type="entry name" value="P-loop_NTPase"/>
</dbReference>
<feature type="signal peptide" evidence="2">
    <location>
        <begin position="1"/>
        <end position="24"/>
    </location>
</feature>
<keyword evidence="1" id="KW-0812">Transmembrane</keyword>
<dbReference type="AlphaFoldDB" id="A0A1I7W7J5"/>
<proteinExistence type="predicted"/>
<reference evidence="4" key="1">
    <citation type="submission" date="2016-11" db="UniProtKB">
        <authorList>
            <consortium name="WormBaseParasite"/>
        </authorList>
    </citation>
    <scope>IDENTIFICATION</scope>
</reference>
<evidence type="ECO:0000313" key="4">
    <source>
        <dbReference type="WBParaSite" id="Hba_00605"/>
    </source>
</evidence>
<dbReference type="PROSITE" id="PS51419">
    <property type="entry name" value="RAB"/>
    <property type="match status" value="1"/>
</dbReference>
<protein>
    <submittedName>
        <fullName evidence="4">G domain-containing protein</fullName>
    </submittedName>
</protein>
<evidence type="ECO:0000256" key="2">
    <source>
        <dbReference type="SAM" id="SignalP"/>
    </source>
</evidence>
<feature type="transmembrane region" description="Helical" evidence="1">
    <location>
        <begin position="183"/>
        <end position="210"/>
    </location>
</feature>
<evidence type="ECO:0000313" key="3">
    <source>
        <dbReference type="Proteomes" id="UP000095283"/>
    </source>
</evidence>
<feature type="chain" id="PRO_5009310576" evidence="2">
    <location>
        <begin position="25"/>
        <end position="308"/>
    </location>
</feature>
<keyword evidence="1" id="KW-1133">Transmembrane helix</keyword>
<dbReference type="SMART" id="SM00175">
    <property type="entry name" value="RAB"/>
    <property type="match status" value="1"/>
</dbReference>
<dbReference type="InterPro" id="IPR001806">
    <property type="entry name" value="Small_GTPase"/>
</dbReference>
<keyword evidence="3" id="KW-1185">Reference proteome</keyword>
<dbReference type="PRINTS" id="PR00449">
    <property type="entry name" value="RASTRNSFRMNG"/>
</dbReference>